<dbReference type="SUPFAM" id="SSF81383">
    <property type="entry name" value="F-box domain"/>
    <property type="match status" value="1"/>
</dbReference>
<evidence type="ECO:0000259" key="1">
    <source>
        <dbReference type="SMART" id="SM00992"/>
    </source>
</evidence>
<dbReference type="SUPFAM" id="SSF141255">
    <property type="entry name" value="YccV-like"/>
    <property type="match status" value="1"/>
</dbReference>
<dbReference type="Gene3D" id="2.30.30.390">
    <property type="entry name" value="Hemimethylated DNA-binding domain"/>
    <property type="match status" value="1"/>
</dbReference>
<gene>
    <name evidence="2" type="ORF">NP493_47g06058</name>
</gene>
<evidence type="ECO:0000313" key="3">
    <source>
        <dbReference type="Proteomes" id="UP001209878"/>
    </source>
</evidence>
<dbReference type="InterPro" id="IPR036047">
    <property type="entry name" value="F-box-like_dom_sf"/>
</dbReference>
<dbReference type="Pfam" id="PF08755">
    <property type="entry name" value="YccV-like"/>
    <property type="match status" value="1"/>
</dbReference>
<sequence length="599" mass="69082">MASDCRISFDMLPHDVLEKICFDPSLDYLDICHLAMASSCTRDVCCGSEIWKRKFCKRWPNLLRKYEPRGQHMWAELFRSRHLCCADVIRAVSTMSSLHYHDDEISDDAFLEFDNLVMKYSAEFVIDELHAIVVNGCTLTAKYYAVKISQYVVQRHLTAKWQSFLALPPGRQSVEQGAVLLSQWCQGSREVKGHEVKAKLDDLANMVRLEMEQRQLRHPAIGHCMESSEFTALMESLWSSRECRQVLETLNYVLFDKLGFRGNNDDYYIAENSYIDKVLDKMTGIPISLCVVYVSVSHRLGVLCHLVSFPQHFLVKWKEHPQLTGGQEFTYIDVYERGKFVSETELIMNGSSISMLETAPVVRVLRRMCHNLVNVARQQQHHGDFVSELRPPLELLTLLDASNDLMKVFLGRIYLHLNINLRQVPELLPSGDPEGEGLTAESRDSMSVAAELRESAREQLLKLSNQPPPQIVARRRSDNPKVLYSVGLIMKHKRYFYTCVIYGWDSKCEASNTWIYQMGVNHLTNKQHQPFYTVLVEDGSMRYAAQESLEIAKEPKVITNPKVGKYFEEFCTTHYRANDERMAEYPDDWLVTLEYVSHS</sequence>
<dbReference type="InterPro" id="IPR036623">
    <property type="entry name" value="Hemimethylated_DNA-bd_sf"/>
</dbReference>
<dbReference type="Proteomes" id="UP001209878">
    <property type="component" value="Unassembled WGS sequence"/>
</dbReference>
<accession>A0AAD9UJK4</accession>
<dbReference type="NCBIfam" id="TIGR02097">
    <property type="entry name" value="yccV"/>
    <property type="match status" value="1"/>
</dbReference>
<evidence type="ECO:0000313" key="2">
    <source>
        <dbReference type="EMBL" id="KAK2191726.1"/>
    </source>
</evidence>
<proteinExistence type="predicted"/>
<dbReference type="PANTHER" id="PTHR31350:SF21">
    <property type="entry name" value="F-BOX ONLY PROTEIN 21"/>
    <property type="match status" value="1"/>
</dbReference>
<dbReference type="Pfam" id="PF13369">
    <property type="entry name" value="Transglut_core2"/>
    <property type="match status" value="1"/>
</dbReference>
<reference evidence="2" key="1">
    <citation type="journal article" date="2023" name="Mol. Biol. Evol.">
        <title>Third-Generation Sequencing Reveals the Adaptive Role of the Epigenome in Three Deep-Sea Polychaetes.</title>
        <authorList>
            <person name="Perez M."/>
            <person name="Aroh O."/>
            <person name="Sun Y."/>
            <person name="Lan Y."/>
            <person name="Juniper S.K."/>
            <person name="Young C.R."/>
            <person name="Angers B."/>
            <person name="Qian P.Y."/>
        </authorList>
    </citation>
    <scope>NUCLEOTIDE SEQUENCE</scope>
    <source>
        <strain evidence="2">R07B-5</strain>
    </source>
</reference>
<dbReference type="InterPro" id="IPR011722">
    <property type="entry name" value="Hemimethylated_DNA-bd_dom"/>
</dbReference>
<name>A0AAD9UJK4_RIDPI</name>
<feature type="domain" description="Hemimethylated DNA-binding" evidence="1">
    <location>
        <begin position="481"/>
        <end position="578"/>
    </location>
</feature>
<dbReference type="InterPro" id="IPR032698">
    <property type="entry name" value="SirB1_N"/>
</dbReference>
<protein>
    <recommendedName>
        <fullName evidence="1">Hemimethylated DNA-binding domain-containing protein</fullName>
    </recommendedName>
</protein>
<dbReference type="AlphaFoldDB" id="A0AAD9UJK4"/>
<organism evidence="2 3">
    <name type="scientific">Ridgeia piscesae</name>
    <name type="common">Tubeworm</name>
    <dbReference type="NCBI Taxonomy" id="27915"/>
    <lineage>
        <taxon>Eukaryota</taxon>
        <taxon>Metazoa</taxon>
        <taxon>Spiralia</taxon>
        <taxon>Lophotrochozoa</taxon>
        <taxon>Annelida</taxon>
        <taxon>Polychaeta</taxon>
        <taxon>Sedentaria</taxon>
        <taxon>Canalipalpata</taxon>
        <taxon>Sabellida</taxon>
        <taxon>Siboglinidae</taxon>
        <taxon>Ridgeia</taxon>
    </lineage>
</organism>
<keyword evidence="3" id="KW-1185">Reference proteome</keyword>
<dbReference type="EMBL" id="JAODUO010000047">
    <property type="protein sequence ID" value="KAK2191726.1"/>
    <property type="molecule type" value="Genomic_DNA"/>
</dbReference>
<comment type="caution">
    <text evidence="2">The sequence shown here is derived from an EMBL/GenBank/DDBJ whole genome shotgun (WGS) entry which is preliminary data.</text>
</comment>
<dbReference type="PANTHER" id="PTHR31350">
    <property type="entry name" value="SI:DKEY-261L7.2"/>
    <property type="match status" value="1"/>
</dbReference>
<dbReference type="SMART" id="SM00992">
    <property type="entry name" value="YccV-like"/>
    <property type="match status" value="1"/>
</dbReference>
<dbReference type="GO" id="GO:0003677">
    <property type="term" value="F:DNA binding"/>
    <property type="evidence" value="ECO:0007669"/>
    <property type="project" value="InterPro"/>
</dbReference>